<feature type="transmembrane region" description="Helical" evidence="2">
    <location>
        <begin position="7"/>
        <end position="34"/>
    </location>
</feature>
<evidence type="ECO:0000259" key="3">
    <source>
        <dbReference type="Pfam" id="PF01266"/>
    </source>
</evidence>
<dbReference type="Proteomes" id="UP001056291">
    <property type="component" value="Chromosome"/>
</dbReference>
<proteinExistence type="predicted"/>
<keyword evidence="1" id="KW-0560">Oxidoreductase</keyword>
<sequence>MPQSQKFDFVIVGAGMAGASCAYFLSAMGSVLILEMEDQPGYHTTGRSAALFAPSYGNAQIRALSVGGQPFLDNPPDNFSETPLLTPRGALFIGRENQIGALDKLYDDISPRQVTVSRLCAAEVCELVPVIRPDYVAGGILDNGSQDMDVNALHQGFLRGARAKGAKLVSDAAVTSLTKAEGDWKVRAGGEVYTAAVVVNAAGAWCDKLADLAGAKRIGLQPKRRTGIIFDGPEDMRFSHWPAFIDIDEEFYARPESGGLMGSPADETPMEPCDVQPEELDIAIAIDRLQQATTLEIKRVIRSWAGLRSFVADKTPVVGFDPQVQGFFWLAGQGGYGIQTAPSMGRVSAALASGGDLPEDLKTRGVSTTELSPKRFV</sequence>
<dbReference type="InterPro" id="IPR006076">
    <property type="entry name" value="FAD-dep_OxRdtase"/>
</dbReference>
<keyword evidence="2" id="KW-1133">Transmembrane helix</keyword>
<dbReference type="Pfam" id="PF01266">
    <property type="entry name" value="DAO"/>
    <property type="match status" value="1"/>
</dbReference>
<gene>
    <name evidence="4" type="ORF">NBZ79_18245</name>
</gene>
<dbReference type="PANTHER" id="PTHR13847">
    <property type="entry name" value="SARCOSINE DEHYDROGENASE-RELATED"/>
    <property type="match status" value="1"/>
</dbReference>
<dbReference type="RefSeq" id="WP_251934087.1">
    <property type="nucleotide sequence ID" value="NZ_CP098747.1"/>
</dbReference>
<dbReference type="PROSITE" id="PS51257">
    <property type="entry name" value="PROKAR_LIPOPROTEIN"/>
    <property type="match status" value="1"/>
</dbReference>
<feature type="domain" description="FAD dependent oxidoreductase" evidence="3">
    <location>
        <begin position="8"/>
        <end position="351"/>
    </location>
</feature>
<organism evidence="4 5">
    <name type="scientific">Sneathiella marina</name>
    <dbReference type="NCBI Taxonomy" id="2950108"/>
    <lineage>
        <taxon>Bacteria</taxon>
        <taxon>Pseudomonadati</taxon>
        <taxon>Pseudomonadota</taxon>
        <taxon>Alphaproteobacteria</taxon>
        <taxon>Sneathiellales</taxon>
        <taxon>Sneathiellaceae</taxon>
        <taxon>Sneathiella</taxon>
    </lineage>
</organism>
<evidence type="ECO:0000256" key="1">
    <source>
        <dbReference type="ARBA" id="ARBA00023002"/>
    </source>
</evidence>
<keyword evidence="5" id="KW-1185">Reference proteome</keyword>
<protein>
    <submittedName>
        <fullName evidence="4">FAD-binding oxidoreductase</fullName>
    </submittedName>
</protein>
<keyword evidence="2" id="KW-0472">Membrane</keyword>
<reference evidence="4" key="1">
    <citation type="submission" date="2022-06" db="EMBL/GenBank/DDBJ databases">
        <title>Sneathiella actinostolidae sp. nov., isolated from a sea anemonein the Western Pacific Ocean.</title>
        <authorList>
            <person name="Wei M.J."/>
        </authorList>
    </citation>
    <scope>NUCLEOTIDE SEQUENCE</scope>
    <source>
        <strain evidence="4">PHK-P5</strain>
    </source>
</reference>
<evidence type="ECO:0000313" key="5">
    <source>
        <dbReference type="Proteomes" id="UP001056291"/>
    </source>
</evidence>
<dbReference type="Gene3D" id="3.30.9.10">
    <property type="entry name" value="D-Amino Acid Oxidase, subunit A, domain 2"/>
    <property type="match status" value="1"/>
</dbReference>
<dbReference type="SUPFAM" id="SSF51905">
    <property type="entry name" value="FAD/NAD(P)-binding domain"/>
    <property type="match status" value="1"/>
</dbReference>
<dbReference type="Gene3D" id="3.50.50.60">
    <property type="entry name" value="FAD/NAD(P)-binding domain"/>
    <property type="match status" value="1"/>
</dbReference>
<evidence type="ECO:0000313" key="4">
    <source>
        <dbReference type="EMBL" id="USG61100.1"/>
    </source>
</evidence>
<accession>A0ABY4W1L5</accession>
<dbReference type="EMBL" id="CP098747">
    <property type="protein sequence ID" value="USG61100.1"/>
    <property type="molecule type" value="Genomic_DNA"/>
</dbReference>
<dbReference type="InterPro" id="IPR036188">
    <property type="entry name" value="FAD/NAD-bd_sf"/>
</dbReference>
<name>A0ABY4W1L5_9PROT</name>
<evidence type="ECO:0000256" key="2">
    <source>
        <dbReference type="SAM" id="Phobius"/>
    </source>
</evidence>
<keyword evidence="2" id="KW-0812">Transmembrane</keyword>
<dbReference type="PANTHER" id="PTHR13847:SF287">
    <property type="entry name" value="FAD-DEPENDENT OXIDOREDUCTASE DOMAIN-CONTAINING PROTEIN 1"/>
    <property type="match status" value="1"/>
</dbReference>